<dbReference type="GO" id="GO:0006271">
    <property type="term" value="P:DNA strand elongation involved in DNA replication"/>
    <property type="evidence" value="ECO:0007669"/>
    <property type="project" value="TreeGrafter"/>
</dbReference>
<gene>
    <name evidence="5" type="ORF">PENTCL1PPCAC_18249</name>
</gene>
<feature type="non-terminal residue" evidence="5">
    <location>
        <position position="1"/>
    </location>
</feature>
<dbReference type="Pfam" id="PF04042">
    <property type="entry name" value="DNA_pol_E_B"/>
    <property type="match status" value="1"/>
</dbReference>
<accession>A0AAV5TNW6</accession>
<evidence type="ECO:0000256" key="2">
    <source>
        <dbReference type="ARBA" id="ARBA00022705"/>
    </source>
</evidence>
<dbReference type="InterPro" id="IPR007185">
    <property type="entry name" value="DNA_pol_a/d/e_bsu"/>
</dbReference>
<evidence type="ECO:0000259" key="3">
    <source>
        <dbReference type="Pfam" id="PF04042"/>
    </source>
</evidence>
<feature type="domain" description="DNA polymerase alpha/delta/epsilon subunit B" evidence="3">
    <location>
        <begin position="237"/>
        <end position="448"/>
    </location>
</feature>
<sequence length="494" mass="54661">SALHRRNAFSNTSTYSPNITCFNPALSSKKCGLNLDDSPSGITLETTITSMVQEHHRDTITSKNHSHRFLITPQDITITDCFDRQYYHCYTARFDVLKSRVAVNAKKLADPNVVIRRLEDLGDDETALVIGTIEKRIDSRPSVLKELAEDEQKIKDADENEPAPCILFKKKDQIEFEDETQIVKLSGNIDMKEVPTGSVVGLYGKMVTETTFEVSKVVWPTQAKQNELPEERPPYTIAFISGLNMSGEETLTKTRGALELFTRWISGSGTGRKEAEKALRIVRLFICGSSISAPDLKTEMSEMARSITREDPFVNQAALNLVDDLISTLVKTMEVDLLPGVGDPSLTMIPQQPFPRCAFAKGGPSGYLRLHTNPSDITIAGIDFIVSSGQNVSDLSESPVEAVSLILKSQHISPTCPDTVDGFPFEDRDPLIIDRCFPHVVVAGNQARAESKQVDFEDGRSCLVVGVPSFSETHSITLLDLKTLEVSHKYFGFD</sequence>
<dbReference type="AlphaFoldDB" id="A0AAV5TNW6"/>
<evidence type="ECO:0000313" key="5">
    <source>
        <dbReference type="EMBL" id="GMS96074.1"/>
    </source>
</evidence>
<dbReference type="PANTHER" id="PTHR10416">
    <property type="entry name" value="DNA POLYMERASE DELTA SUBUNIT 2"/>
    <property type="match status" value="1"/>
</dbReference>
<evidence type="ECO:0000259" key="4">
    <source>
        <dbReference type="Pfam" id="PF18018"/>
    </source>
</evidence>
<keyword evidence="6" id="KW-1185">Reference proteome</keyword>
<dbReference type="PANTHER" id="PTHR10416:SF0">
    <property type="entry name" value="DNA POLYMERASE DELTA SUBUNIT 2"/>
    <property type="match status" value="1"/>
</dbReference>
<dbReference type="GO" id="GO:0043625">
    <property type="term" value="C:delta DNA polymerase complex"/>
    <property type="evidence" value="ECO:0007669"/>
    <property type="project" value="TreeGrafter"/>
</dbReference>
<organism evidence="5 6">
    <name type="scientific">Pristionchus entomophagus</name>
    <dbReference type="NCBI Taxonomy" id="358040"/>
    <lineage>
        <taxon>Eukaryota</taxon>
        <taxon>Metazoa</taxon>
        <taxon>Ecdysozoa</taxon>
        <taxon>Nematoda</taxon>
        <taxon>Chromadorea</taxon>
        <taxon>Rhabditida</taxon>
        <taxon>Rhabditina</taxon>
        <taxon>Diplogasteromorpha</taxon>
        <taxon>Diplogasteroidea</taxon>
        <taxon>Neodiplogasteridae</taxon>
        <taxon>Pristionchus</taxon>
    </lineage>
</organism>
<dbReference type="Pfam" id="PF18018">
    <property type="entry name" value="DNA_pol_D_N"/>
    <property type="match status" value="1"/>
</dbReference>
<reference evidence="5" key="1">
    <citation type="submission" date="2023-10" db="EMBL/GenBank/DDBJ databases">
        <title>Genome assembly of Pristionchus species.</title>
        <authorList>
            <person name="Yoshida K."/>
            <person name="Sommer R.J."/>
        </authorList>
    </citation>
    <scope>NUCLEOTIDE SEQUENCE</scope>
    <source>
        <strain evidence="5">RS0144</strain>
    </source>
</reference>
<dbReference type="Gene3D" id="3.60.21.50">
    <property type="match status" value="1"/>
</dbReference>
<dbReference type="InterPro" id="IPR024826">
    <property type="entry name" value="DNA_pol_delta/II_ssu"/>
</dbReference>
<name>A0AAV5TNW6_9BILA</name>
<feature type="domain" description="DNA polymerase delta subunit OB-fold" evidence="4">
    <location>
        <begin position="85"/>
        <end position="217"/>
    </location>
</feature>
<dbReference type="Proteomes" id="UP001432027">
    <property type="component" value="Unassembled WGS sequence"/>
</dbReference>
<comment type="caution">
    <text evidence="5">The sequence shown here is derived from an EMBL/GenBank/DDBJ whole genome shotgun (WGS) entry which is preliminary data.</text>
</comment>
<keyword evidence="2" id="KW-0235">DNA replication</keyword>
<evidence type="ECO:0008006" key="7">
    <source>
        <dbReference type="Google" id="ProtNLM"/>
    </source>
</evidence>
<proteinExistence type="inferred from homology"/>
<dbReference type="EMBL" id="BTSX01000004">
    <property type="protein sequence ID" value="GMS96074.1"/>
    <property type="molecule type" value="Genomic_DNA"/>
</dbReference>
<protein>
    <recommendedName>
        <fullName evidence="7">DNA polymerase delta small subunit</fullName>
    </recommendedName>
</protein>
<evidence type="ECO:0000313" key="6">
    <source>
        <dbReference type="Proteomes" id="UP001432027"/>
    </source>
</evidence>
<dbReference type="GO" id="GO:0003677">
    <property type="term" value="F:DNA binding"/>
    <property type="evidence" value="ECO:0007669"/>
    <property type="project" value="InterPro"/>
</dbReference>
<dbReference type="InterPro" id="IPR040663">
    <property type="entry name" value="DNA_pol_D_N"/>
</dbReference>
<comment type="similarity">
    <text evidence="1">Belongs to the DNA polymerase delta/II small subunit family.</text>
</comment>
<evidence type="ECO:0000256" key="1">
    <source>
        <dbReference type="ARBA" id="ARBA00006035"/>
    </source>
</evidence>